<name>A0ACC0TRJ2_9AGAM</name>
<comment type="caution">
    <text evidence="1">The sequence shown here is derived from an EMBL/GenBank/DDBJ whole genome shotgun (WGS) entry which is preliminary data.</text>
</comment>
<keyword evidence="2" id="KW-1185">Reference proteome</keyword>
<dbReference type="EMBL" id="JAGFNK010001013">
    <property type="protein sequence ID" value="KAI9436093.1"/>
    <property type="molecule type" value="Genomic_DNA"/>
</dbReference>
<dbReference type="Proteomes" id="UP001207468">
    <property type="component" value="Unassembled WGS sequence"/>
</dbReference>
<protein>
    <submittedName>
        <fullName evidence="1">Uncharacterized protein</fullName>
    </submittedName>
</protein>
<gene>
    <name evidence="1" type="ORF">F5148DRAFT_30498</name>
</gene>
<proteinExistence type="predicted"/>
<reference evidence="1" key="1">
    <citation type="submission" date="2021-03" db="EMBL/GenBank/DDBJ databases">
        <title>Evolutionary priming and transition to the ectomycorrhizal habit in an iconic lineage of mushroom-forming fungi: is preadaptation a requirement?</title>
        <authorList>
            <consortium name="DOE Joint Genome Institute"/>
            <person name="Looney B.P."/>
            <person name="Miyauchi S."/>
            <person name="Morin E."/>
            <person name="Drula E."/>
            <person name="Courty P.E."/>
            <person name="Chicoki N."/>
            <person name="Fauchery L."/>
            <person name="Kohler A."/>
            <person name="Kuo A."/>
            <person name="LaButti K."/>
            <person name="Pangilinan J."/>
            <person name="Lipzen A."/>
            <person name="Riley R."/>
            <person name="Andreopoulos W."/>
            <person name="He G."/>
            <person name="Johnson J."/>
            <person name="Barry K.W."/>
            <person name="Grigoriev I.V."/>
            <person name="Nagy L."/>
            <person name="Hibbett D."/>
            <person name="Henrissat B."/>
            <person name="Matheny P.B."/>
            <person name="Labbe J."/>
            <person name="Martin A.F."/>
        </authorList>
    </citation>
    <scope>NUCLEOTIDE SEQUENCE</scope>
    <source>
        <strain evidence="1">BPL698</strain>
    </source>
</reference>
<evidence type="ECO:0000313" key="1">
    <source>
        <dbReference type="EMBL" id="KAI9436093.1"/>
    </source>
</evidence>
<accession>A0ACC0TRJ2</accession>
<sequence>MAFMRSESSDDYDLEFFSLQMGNISASDHPAFGIAINPTSDEGSRLPQGPPPSDKACVDHRPPGVPAYPHWTHFNPEEVYPAGFLPLTPFESIRVQDVKGGARTLRFESQIYDEGSSVDYSSDLMSHAGFSLSTQMSPNSTENFQPVPVISYDGPTYINHRDSLNGHQEGPPIDIPSGPGHRYTHSDMTSKFSVPFIFSGPSCIPAVVRYEEQGAPLGQSQKLPTSGKGLTAASSRSSRRQAGRPGAHKGPYLCNVCDRSYAQRQGVTRHQREIHEPSLCRYCGDFEWGRRYLLREHIEKQHPDVDLGTALDEVTEARRTATTISRWPAPQDFPHTPENDRRSRAESHPYPLPPLPSAVTELPPISLPAMLLVDHDPQRQSAELPIKRKRKHKKAFHLQVINAHALFLSAEERVQPAKRQDPSPPSGQI</sequence>
<organism evidence="1 2">
    <name type="scientific">Russula earlei</name>
    <dbReference type="NCBI Taxonomy" id="71964"/>
    <lineage>
        <taxon>Eukaryota</taxon>
        <taxon>Fungi</taxon>
        <taxon>Dikarya</taxon>
        <taxon>Basidiomycota</taxon>
        <taxon>Agaricomycotina</taxon>
        <taxon>Agaricomycetes</taxon>
        <taxon>Russulales</taxon>
        <taxon>Russulaceae</taxon>
        <taxon>Russula</taxon>
    </lineage>
</organism>
<evidence type="ECO:0000313" key="2">
    <source>
        <dbReference type="Proteomes" id="UP001207468"/>
    </source>
</evidence>